<dbReference type="Proteomes" id="UP000579945">
    <property type="component" value="Unassembled WGS sequence"/>
</dbReference>
<sequence length="267" mass="29430">MTTELIRAAGAVVWRGDEVALVHRPKYDDWTFPKGKVKPGEHVIAAALREVREETGLTVLLGRALPAVHYLRKGRLKRVDYWTARAVSGEFVPGPEVDELVWLTRDAARARLSYEWDASLLTAPPPQTTPLLLVRHGSAGSRDAWEGDDDLRPLDDDGLAQARTLATVLPAYRPSSLVSSPSMRCVQTLPGADLRLDPLLSEHGYDREQSAELVRGLEGPSAVCSHGKVLPPLIDELSGLRVHLRKGAFAVLHRLDGRVVHIERYAV</sequence>
<gene>
    <name evidence="5" type="ORF">FHR33_006277</name>
</gene>
<dbReference type="SUPFAM" id="SSF53254">
    <property type="entry name" value="Phosphoglycerate mutase-like"/>
    <property type="match status" value="1"/>
</dbReference>
<dbReference type="InterPro" id="IPR000086">
    <property type="entry name" value="NUDIX_hydrolase_dom"/>
</dbReference>
<comment type="caution">
    <text evidence="5">The sequence shown here is derived from an EMBL/GenBank/DDBJ whole genome shotgun (WGS) entry which is preliminary data.</text>
</comment>
<reference evidence="5 6" key="1">
    <citation type="submission" date="2020-08" db="EMBL/GenBank/DDBJ databases">
        <title>Sequencing the genomes of 1000 actinobacteria strains.</title>
        <authorList>
            <person name="Klenk H.-P."/>
        </authorList>
    </citation>
    <scope>NUCLEOTIDE SEQUENCE [LARGE SCALE GENOMIC DNA]</scope>
    <source>
        <strain evidence="5 6">DSM 44320</strain>
    </source>
</reference>
<protein>
    <submittedName>
        <fullName evidence="5">8-oxo-dGTP diphosphatase</fullName>
        <ecNumber evidence="5">3.6.1.55</ecNumber>
    </submittedName>
</protein>
<evidence type="ECO:0000259" key="4">
    <source>
        <dbReference type="PROSITE" id="PS51462"/>
    </source>
</evidence>
<evidence type="ECO:0000256" key="1">
    <source>
        <dbReference type="ARBA" id="ARBA00005582"/>
    </source>
</evidence>
<dbReference type="Gene3D" id="3.90.79.10">
    <property type="entry name" value="Nucleoside Triphosphate Pyrophosphohydrolase"/>
    <property type="match status" value="1"/>
</dbReference>
<organism evidence="5 6">
    <name type="scientific">Nonomuraea dietziae</name>
    <dbReference type="NCBI Taxonomy" id="65515"/>
    <lineage>
        <taxon>Bacteria</taxon>
        <taxon>Bacillati</taxon>
        <taxon>Actinomycetota</taxon>
        <taxon>Actinomycetes</taxon>
        <taxon>Streptosporangiales</taxon>
        <taxon>Streptosporangiaceae</taxon>
        <taxon>Nonomuraea</taxon>
    </lineage>
</organism>
<accession>A0A7W5YR53</accession>
<name>A0A7W5YR53_9ACTN</name>
<dbReference type="GO" id="GO:0035539">
    <property type="term" value="F:8-oxo-7,8-dihydrodeoxyguanosine triphosphate pyrophosphatase activity"/>
    <property type="evidence" value="ECO:0007669"/>
    <property type="project" value="UniProtKB-EC"/>
</dbReference>
<dbReference type="InterPro" id="IPR015797">
    <property type="entry name" value="NUDIX_hydrolase-like_dom_sf"/>
</dbReference>
<dbReference type="Pfam" id="PF00300">
    <property type="entry name" value="His_Phos_1"/>
    <property type="match status" value="1"/>
</dbReference>
<dbReference type="InterPro" id="IPR020476">
    <property type="entry name" value="Nudix_hydrolase"/>
</dbReference>
<dbReference type="InterPro" id="IPR051325">
    <property type="entry name" value="Nudix_hydrolase_domain"/>
</dbReference>
<dbReference type="PROSITE" id="PS51462">
    <property type="entry name" value="NUDIX"/>
    <property type="match status" value="1"/>
</dbReference>
<keyword evidence="6" id="KW-1185">Reference proteome</keyword>
<evidence type="ECO:0000313" key="6">
    <source>
        <dbReference type="Proteomes" id="UP000579945"/>
    </source>
</evidence>
<evidence type="ECO:0000256" key="2">
    <source>
        <dbReference type="ARBA" id="ARBA00022801"/>
    </source>
</evidence>
<dbReference type="GO" id="GO:0006167">
    <property type="term" value="P:AMP biosynthetic process"/>
    <property type="evidence" value="ECO:0007669"/>
    <property type="project" value="TreeGrafter"/>
</dbReference>
<feature type="domain" description="Nudix hydrolase" evidence="4">
    <location>
        <begin position="4"/>
        <end position="125"/>
    </location>
</feature>
<dbReference type="PANTHER" id="PTHR21340:SF0">
    <property type="entry name" value="BIS(5'-NUCLEOSYL)-TETRAPHOSPHATASE [ASYMMETRICAL]"/>
    <property type="match status" value="1"/>
</dbReference>
<proteinExistence type="inferred from homology"/>
<dbReference type="GO" id="GO:0004081">
    <property type="term" value="F:bis(5'-nucleosyl)-tetraphosphatase (asymmetrical) activity"/>
    <property type="evidence" value="ECO:0007669"/>
    <property type="project" value="TreeGrafter"/>
</dbReference>
<dbReference type="PANTHER" id="PTHR21340">
    <property type="entry name" value="DIADENOSINE 5,5-P1,P4-TETRAPHOSPHATE PYROPHOSPHOHYDROLASE MUTT"/>
    <property type="match status" value="1"/>
</dbReference>
<dbReference type="SUPFAM" id="SSF55811">
    <property type="entry name" value="Nudix"/>
    <property type="match status" value="1"/>
</dbReference>
<dbReference type="PROSITE" id="PS00893">
    <property type="entry name" value="NUDIX_BOX"/>
    <property type="match status" value="1"/>
</dbReference>
<dbReference type="CDD" id="cd03673">
    <property type="entry name" value="NUDIX_Ap6A_hydrolase"/>
    <property type="match status" value="1"/>
</dbReference>
<evidence type="ECO:0000313" key="5">
    <source>
        <dbReference type="EMBL" id="MBB3730417.1"/>
    </source>
</evidence>
<evidence type="ECO:0000256" key="3">
    <source>
        <dbReference type="RuleBase" id="RU003476"/>
    </source>
</evidence>
<dbReference type="EMBL" id="JACIBV010000001">
    <property type="protein sequence ID" value="MBB3730417.1"/>
    <property type="molecule type" value="Genomic_DNA"/>
</dbReference>
<keyword evidence="2 3" id="KW-0378">Hydrolase</keyword>
<dbReference type="InterPro" id="IPR020084">
    <property type="entry name" value="NUDIX_hydrolase_CS"/>
</dbReference>
<dbReference type="GO" id="GO:0006754">
    <property type="term" value="P:ATP biosynthetic process"/>
    <property type="evidence" value="ECO:0007669"/>
    <property type="project" value="TreeGrafter"/>
</dbReference>
<dbReference type="Pfam" id="PF00293">
    <property type="entry name" value="NUDIX"/>
    <property type="match status" value="1"/>
</dbReference>
<dbReference type="EC" id="3.6.1.55" evidence="5"/>
<dbReference type="AlphaFoldDB" id="A0A7W5YR53"/>
<dbReference type="InterPro" id="IPR013078">
    <property type="entry name" value="His_Pase_superF_clade-1"/>
</dbReference>
<dbReference type="PRINTS" id="PR00502">
    <property type="entry name" value="NUDIXFAMILY"/>
</dbReference>
<dbReference type="GeneID" id="95392562"/>
<dbReference type="Gene3D" id="3.40.50.1240">
    <property type="entry name" value="Phosphoglycerate mutase-like"/>
    <property type="match status" value="1"/>
</dbReference>
<dbReference type="SMART" id="SM00855">
    <property type="entry name" value="PGAM"/>
    <property type="match status" value="1"/>
</dbReference>
<comment type="similarity">
    <text evidence="1 3">Belongs to the Nudix hydrolase family.</text>
</comment>
<dbReference type="RefSeq" id="WP_183655087.1">
    <property type="nucleotide sequence ID" value="NZ_JACIBV010000001.1"/>
</dbReference>
<dbReference type="InterPro" id="IPR029033">
    <property type="entry name" value="His_PPase_superfam"/>
</dbReference>